<keyword evidence="7" id="KW-0418">Kinase</keyword>
<keyword evidence="10 11" id="KW-0472">Membrane</keyword>
<reference evidence="15" key="1">
    <citation type="submission" date="2019-02" db="EMBL/GenBank/DDBJ databases">
        <title>Complete genome sequence of Rhodoferax sp. Gr-4.</title>
        <authorList>
            <person name="Jin L."/>
        </authorList>
    </citation>
    <scope>NUCLEOTIDE SEQUENCE [LARGE SCALE GENOMIC DNA]</scope>
    <source>
        <strain evidence="15">Gr-4</strain>
    </source>
</reference>
<dbReference type="InterPro" id="IPR003660">
    <property type="entry name" value="HAMP_dom"/>
</dbReference>
<keyword evidence="6 11" id="KW-0812">Transmembrane</keyword>
<gene>
    <name evidence="14" type="ORF">EXZ61_14880</name>
</gene>
<dbReference type="SUPFAM" id="SSF55874">
    <property type="entry name" value="ATPase domain of HSP90 chaperone/DNA topoisomerase II/histidine kinase"/>
    <property type="match status" value="1"/>
</dbReference>
<dbReference type="CDD" id="cd00075">
    <property type="entry name" value="HATPase"/>
    <property type="match status" value="1"/>
</dbReference>
<dbReference type="GO" id="GO:0000155">
    <property type="term" value="F:phosphorelay sensor kinase activity"/>
    <property type="evidence" value="ECO:0007669"/>
    <property type="project" value="InterPro"/>
</dbReference>
<dbReference type="CDD" id="cd00082">
    <property type="entry name" value="HisKA"/>
    <property type="match status" value="1"/>
</dbReference>
<organism evidence="14 15">
    <name type="scientific">Rhodoferax aquaticus</name>
    <dbReference type="NCBI Taxonomy" id="2527691"/>
    <lineage>
        <taxon>Bacteria</taxon>
        <taxon>Pseudomonadati</taxon>
        <taxon>Pseudomonadota</taxon>
        <taxon>Betaproteobacteria</taxon>
        <taxon>Burkholderiales</taxon>
        <taxon>Comamonadaceae</taxon>
        <taxon>Rhodoferax</taxon>
    </lineage>
</organism>
<dbReference type="SMART" id="SM00387">
    <property type="entry name" value="HATPase_c"/>
    <property type="match status" value="1"/>
</dbReference>
<evidence type="ECO:0000256" key="3">
    <source>
        <dbReference type="ARBA" id="ARBA00012438"/>
    </source>
</evidence>
<dbReference type="AlphaFoldDB" id="A0A515ERR1"/>
<evidence type="ECO:0000256" key="11">
    <source>
        <dbReference type="SAM" id="Phobius"/>
    </source>
</evidence>
<keyword evidence="5" id="KW-0808">Transferase</keyword>
<evidence type="ECO:0000313" key="14">
    <source>
        <dbReference type="EMBL" id="QDL55352.1"/>
    </source>
</evidence>
<feature type="domain" description="HAMP" evidence="13">
    <location>
        <begin position="180"/>
        <end position="232"/>
    </location>
</feature>
<accession>A0A515ERR1</accession>
<dbReference type="RefSeq" id="WP_142812510.1">
    <property type="nucleotide sequence ID" value="NZ_CP036282.1"/>
</dbReference>
<evidence type="ECO:0000259" key="13">
    <source>
        <dbReference type="PROSITE" id="PS50885"/>
    </source>
</evidence>
<dbReference type="Pfam" id="PF00512">
    <property type="entry name" value="HisKA"/>
    <property type="match status" value="1"/>
</dbReference>
<dbReference type="InterPro" id="IPR036097">
    <property type="entry name" value="HisK_dim/P_sf"/>
</dbReference>
<dbReference type="InterPro" id="IPR003594">
    <property type="entry name" value="HATPase_dom"/>
</dbReference>
<reference evidence="15" key="2">
    <citation type="journal article" date="2020" name="Int. J. Syst. Evol. Microbiol.">
        <title>Genomic insights into a novel species Rhodoferax aquaticus sp. nov., isolated from freshwater.</title>
        <authorList>
            <person name="Li T."/>
            <person name="Zhuo Y."/>
            <person name="Jin C.Z."/>
            <person name="Wu X."/>
            <person name="Ko S.R."/>
            <person name="Jin F.J."/>
            <person name="Ahn C.Y."/>
            <person name="Oh H.M."/>
            <person name="Lee H.G."/>
            <person name="Jin L."/>
        </authorList>
    </citation>
    <scope>NUCLEOTIDE SEQUENCE [LARGE SCALE GENOMIC DNA]</scope>
    <source>
        <strain evidence="15">Gr-4</strain>
    </source>
</reference>
<dbReference type="Pfam" id="PF02518">
    <property type="entry name" value="HATPase_c"/>
    <property type="match status" value="1"/>
</dbReference>
<dbReference type="InterPro" id="IPR003661">
    <property type="entry name" value="HisK_dim/P_dom"/>
</dbReference>
<dbReference type="InterPro" id="IPR050428">
    <property type="entry name" value="TCS_sensor_his_kinase"/>
</dbReference>
<feature type="domain" description="Histidine kinase" evidence="12">
    <location>
        <begin position="240"/>
        <end position="452"/>
    </location>
</feature>
<keyword evidence="4" id="KW-0597">Phosphoprotein</keyword>
<dbReference type="PANTHER" id="PTHR45436:SF5">
    <property type="entry name" value="SENSOR HISTIDINE KINASE TRCS"/>
    <property type="match status" value="1"/>
</dbReference>
<dbReference type="PRINTS" id="PR00344">
    <property type="entry name" value="BCTRLSENSOR"/>
</dbReference>
<evidence type="ECO:0000256" key="5">
    <source>
        <dbReference type="ARBA" id="ARBA00022679"/>
    </source>
</evidence>
<dbReference type="Gene3D" id="3.30.565.10">
    <property type="entry name" value="Histidine kinase-like ATPase, C-terminal domain"/>
    <property type="match status" value="1"/>
</dbReference>
<evidence type="ECO:0000256" key="1">
    <source>
        <dbReference type="ARBA" id="ARBA00000085"/>
    </source>
</evidence>
<keyword evidence="8 11" id="KW-1133">Transmembrane helix</keyword>
<dbReference type="PANTHER" id="PTHR45436">
    <property type="entry name" value="SENSOR HISTIDINE KINASE YKOH"/>
    <property type="match status" value="1"/>
</dbReference>
<evidence type="ECO:0000256" key="2">
    <source>
        <dbReference type="ARBA" id="ARBA00004370"/>
    </source>
</evidence>
<dbReference type="KEGG" id="rhg:EXZ61_14880"/>
<feature type="transmembrane region" description="Helical" evidence="11">
    <location>
        <begin position="160"/>
        <end position="179"/>
    </location>
</feature>
<dbReference type="PROSITE" id="PS50109">
    <property type="entry name" value="HIS_KIN"/>
    <property type="match status" value="1"/>
</dbReference>
<feature type="transmembrane region" description="Helical" evidence="11">
    <location>
        <begin position="12"/>
        <end position="34"/>
    </location>
</feature>
<dbReference type="Gene3D" id="1.10.287.130">
    <property type="match status" value="1"/>
</dbReference>
<evidence type="ECO:0000256" key="6">
    <source>
        <dbReference type="ARBA" id="ARBA00022692"/>
    </source>
</evidence>
<dbReference type="EMBL" id="CP036282">
    <property type="protein sequence ID" value="QDL55352.1"/>
    <property type="molecule type" value="Genomic_DNA"/>
</dbReference>
<keyword evidence="15" id="KW-1185">Reference proteome</keyword>
<evidence type="ECO:0000256" key="7">
    <source>
        <dbReference type="ARBA" id="ARBA00022777"/>
    </source>
</evidence>
<sequence length="453" mass="50214">MKIWWRPTLVKRVMLGLFLVFFLVWDALIAYSYWRNFHDIDAKSRTFGRYVAESLASVQDPDQARALVKGLADIQNKIFDEEQVPLALLIQLWDKDGRLVYAHASLEHAQLTGHVDHLTEETAGGRPVYVARTELPQWTLVVAHPRLELGWALRAIALDLLPYMVIAFTLISLVMWIAVRRGLRPLQLMSAHIAARSPNDLAPTGIDTRYAELQPLQQALDSMLDKLRHKVERETAFVQEAAHELRTPMAVVSAQAHVLRMAQDPETRSEAEDHLDAALARASHLVGQLLQLAHVGGERVTTLAPLDLAQDVRSELAALVPSAMQRNIELGLDAPDRLVVTTERQTFKSILHNLVGNAIRYVQQGGKVDVSLVHNGRQVVLSVSDNGPGIPAEQRELVFERFHRGLDHAAPGAGLGLAIVRQACKRLGGHVVLLPGAHGVGCQFLVTLDIAQH</sequence>
<evidence type="ECO:0000256" key="4">
    <source>
        <dbReference type="ARBA" id="ARBA00022553"/>
    </source>
</evidence>
<dbReference type="InterPro" id="IPR004358">
    <property type="entry name" value="Sig_transdc_His_kin-like_C"/>
</dbReference>
<evidence type="ECO:0000256" key="10">
    <source>
        <dbReference type="ARBA" id="ARBA00023136"/>
    </source>
</evidence>
<protein>
    <recommendedName>
        <fullName evidence="3">histidine kinase</fullName>
        <ecNumber evidence="3">2.7.13.3</ecNumber>
    </recommendedName>
</protein>
<dbReference type="InterPro" id="IPR005467">
    <property type="entry name" value="His_kinase_dom"/>
</dbReference>
<evidence type="ECO:0000256" key="9">
    <source>
        <dbReference type="ARBA" id="ARBA00023012"/>
    </source>
</evidence>
<keyword evidence="9" id="KW-0902">Two-component regulatory system</keyword>
<evidence type="ECO:0000256" key="8">
    <source>
        <dbReference type="ARBA" id="ARBA00022989"/>
    </source>
</evidence>
<proteinExistence type="predicted"/>
<evidence type="ECO:0000259" key="12">
    <source>
        <dbReference type="PROSITE" id="PS50109"/>
    </source>
</evidence>
<dbReference type="GO" id="GO:0005886">
    <property type="term" value="C:plasma membrane"/>
    <property type="evidence" value="ECO:0007669"/>
    <property type="project" value="TreeGrafter"/>
</dbReference>
<dbReference type="PROSITE" id="PS50885">
    <property type="entry name" value="HAMP"/>
    <property type="match status" value="1"/>
</dbReference>
<dbReference type="EC" id="2.7.13.3" evidence="3"/>
<comment type="catalytic activity">
    <reaction evidence="1">
        <text>ATP + protein L-histidine = ADP + protein N-phospho-L-histidine.</text>
        <dbReference type="EC" id="2.7.13.3"/>
    </reaction>
</comment>
<dbReference type="SMART" id="SM00388">
    <property type="entry name" value="HisKA"/>
    <property type="match status" value="1"/>
</dbReference>
<evidence type="ECO:0000313" key="15">
    <source>
        <dbReference type="Proteomes" id="UP000317365"/>
    </source>
</evidence>
<comment type="subcellular location">
    <subcellularLocation>
        <location evidence="2">Membrane</location>
    </subcellularLocation>
</comment>
<name>A0A515ERR1_9BURK</name>
<dbReference type="InterPro" id="IPR036890">
    <property type="entry name" value="HATPase_C_sf"/>
</dbReference>
<dbReference type="Proteomes" id="UP000317365">
    <property type="component" value="Chromosome"/>
</dbReference>
<dbReference type="SUPFAM" id="SSF47384">
    <property type="entry name" value="Homodimeric domain of signal transducing histidine kinase"/>
    <property type="match status" value="1"/>
</dbReference>